<dbReference type="PATRIC" id="fig|1299321.3.peg.748"/>
<name>X8E0K2_9MYCO</name>
<sequence length="142" mass="14413">MVDRNSVVVIDENVPLDTAALFGCAMLTGFGAVTHTASVRPGDSVAVLGLGGVGLAVVMSAAAAGAGEVLAIDPVPAKRELALELGATSACAPDEAPADTTGCSRWSARPPCWSRPTRSPGAAAAPCRWAYRIPMHESACPR</sequence>
<keyword evidence="3" id="KW-0862">Zinc</keyword>
<comment type="caution">
    <text evidence="6">The sequence shown here is derived from an EMBL/GenBank/DDBJ whole genome shotgun (WGS) entry which is preliminary data.</text>
</comment>
<dbReference type="EMBL" id="JAOJ01000001">
    <property type="protein sequence ID" value="EUA73751.1"/>
    <property type="molecule type" value="Genomic_DNA"/>
</dbReference>
<dbReference type="GO" id="GO:0046294">
    <property type="term" value="P:formaldehyde catabolic process"/>
    <property type="evidence" value="ECO:0007669"/>
    <property type="project" value="TreeGrafter"/>
</dbReference>
<dbReference type="SUPFAM" id="SSF51735">
    <property type="entry name" value="NAD(P)-binding Rossmann-fold domains"/>
    <property type="match status" value="1"/>
</dbReference>
<protein>
    <submittedName>
        <fullName evidence="6">Zinc-binding dehydrogenase family protein</fullName>
    </submittedName>
</protein>
<dbReference type="GO" id="GO:0008270">
    <property type="term" value="F:zinc ion binding"/>
    <property type="evidence" value="ECO:0007669"/>
    <property type="project" value="TreeGrafter"/>
</dbReference>
<evidence type="ECO:0000256" key="4">
    <source>
        <dbReference type="ARBA" id="ARBA00023027"/>
    </source>
</evidence>
<dbReference type="Pfam" id="PF00107">
    <property type="entry name" value="ADH_zinc_N"/>
    <property type="match status" value="1"/>
</dbReference>
<gene>
    <name evidence="6" type="ORF">I540_0781</name>
</gene>
<proteinExistence type="inferred from homology"/>
<dbReference type="Gene3D" id="3.40.50.720">
    <property type="entry name" value="NAD(P)-binding Rossmann-like Domain"/>
    <property type="match status" value="1"/>
</dbReference>
<dbReference type="GO" id="GO:0005829">
    <property type="term" value="C:cytosol"/>
    <property type="evidence" value="ECO:0007669"/>
    <property type="project" value="TreeGrafter"/>
</dbReference>
<dbReference type="InterPro" id="IPR013149">
    <property type="entry name" value="ADH-like_C"/>
</dbReference>
<evidence type="ECO:0000256" key="3">
    <source>
        <dbReference type="ARBA" id="ARBA00022833"/>
    </source>
</evidence>
<reference evidence="6 7" key="1">
    <citation type="submission" date="2013-12" db="EMBL/GenBank/DDBJ databases">
        <authorList>
            <person name="Zelazny A."/>
            <person name="Olivier K."/>
            <person name="Holland S."/>
            <person name="Lenaerts A."/>
            <person name="Ordway D."/>
            <person name="DeGroote M.A."/>
            <person name="Parker T."/>
            <person name="Sizemore C."/>
            <person name="Tallon L.J."/>
            <person name="Sadzewicz L.K."/>
            <person name="Sengamalay N."/>
            <person name="Fraser C.M."/>
            <person name="Hine E."/>
            <person name="Shefchek K.A."/>
            <person name="Das S.P."/>
            <person name="Tettelin H."/>
        </authorList>
    </citation>
    <scope>NUCLEOTIDE SEQUENCE [LARGE SCALE GENOMIC DNA]</scope>
    <source>
        <strain evidence="6 7">1513</strain>
    </source>
</reference>
<evidence type="ECO:0000313" key="6">
    <source>
        <dbReference type="EMBL" id="EUA73751.1"/>
    </source>
</evidence>
<evidence type="ECO:0000256" key="2">
    <source>
        <dbReference type="ARBA" id="ARBA00022723"/>
    </source>
</evidence>
<dbReference type="GO" id="GO:0051903">
    <property type="term" value="F:S-(hydroxymethyl)glutathione dehydrogenase [NAD(P)+] activity"/>
    <property type="evidence" value="ECO:0007669"/>
    <property type="project" value="TreeGrafter"/>
</dbReference>
<accession>X8E0K2</accession>
<evidence type="ECO:0000313" key="7">
    <source>
        <dbReference type="Proteomes" id="UP000023351"/>
    </source>
</evidence>
<evidence type="ECO:0000256" key="1">
    <source>
        <dbReference type="ARBA" id="ARBA00008072"/>
    </source>
</evidence>
<dbReference type="Gene3D" id="3.90.180.10">
    <property type="entry name" value="Medium-chain alcohol dehydrogenases, catalytic domain"/>
    <property type="match status" value="1"/>
</dbReference>
<organism evidence="6 7">
    <name type="scientific">Mycobacteroides abscessus subsp. bolletii 1513</name>
    <dbReference type="NCBI Taxonomy" id="1299321"/>
    <lineage>
        <taxon>Bacteria</taxon>
        <taxon>Bacillati</taxon>
        <taxon>Actinomycetota</taxon>
        <taxon>Actinomycetes</taxon>
        <taxon>Mycobacteriales</taxon>
        <taxon>Mycobacteriaceae</taxon>
        <taxon>Mycobacteroides</taxon>
        <taxon>Mycobacteroides abscessus</taxon>
    </lineage>
</organism>
<dbReference type="AlphaFoldDB" id="X8E0K2"/>
<feature type="domain" description="Alcohol dehydrogenase-like C-terminal" evidence="5">
    <location>
        <begin position="52"/>
        <end position="95"/>
    </location>
</feature>
<dbReference type="PANTHER" id="PTHR43880">
    <property type="entry name" value="ALCOHOL DEHYDROGENASE"/>
    <property type="match status" value="1"/>
</dbReference>
<keyword evidence="4" id="KW-0520">NAD</keyword>
<dbReference type="InterPro" id="IPR036291">
    <property type="entry name" value="NAD(P)-bd_dom_sf"/>
</dbReference>
<dbReference type="Proteomes" id="UP000023351">
    <property type="component" value="Unassembled WGS sequence"/>
</dbReference>
<evidence type="ECO:0000259" key="5">
    <source>
        <dbReference type="Pfam" id="PF00107"/>
    </source>
</evidence>
<keyword evidence="2" id="KW-0479">Metal-binding</keyword>
<comment type="similarity">
    <text evidence="1">Belongs to the zinc-containing alcohol dehydrogenase family.</text>
</comment>
<dbReference type="PANTHER" id="PTHR43880:SF12">
    <property type="entry name" value="ALCOHOL DEHYDROGENASE CLASS-3"/>
    <property type="match status" value="1"/>
</dbReference>